<keyword evidence="4" id="KW-0378">Hydrolase</keyword>
<evidence type="ECO:0000313" key="8">
    <source>
        <dbReference type="EMBL" id="PNX54468.1"/>
    </source>
</evidence>
<organism evidence="8 9">
    <name type="scientific">Trifolium pratense</name>
    <name type="common">Red clover</name>
    <dbReference type="NCBI Taxonomy" id="57577"/>
    <lineage>
        <taxon>Eukaryota</taxon>
        <taxon>Viridiplantae</taxon>
        <taxon>Streptophyta</taxon>
        <taxon>Embryophyta</taxon>
        <taxon>Tracheophyta</taxon>
        <taxon>Spermatophyta</taxon>
        <taxon>Magnoliopsida</taxon>
        <taxon>eudicotyledons</taxon>
        <taxon>Gunneridae</taxon>
        <taxon>Pentapetalae</taxon>
        <taxon>rosids</taxon>
        <taxon>fabids</taxon>
        <taxon>Fabales</taxon>
        <taxon>Fabaceae</taxon>
        <taxon>Papilionoideae</taxon>
        <taxon>50 kb inversion clade</taxon>
        <taxon>NPAAA clade</taxon>
        <taxon>Hologalegina</taxon>
        <taxon>IRL clade</taxon>
        <taxon>Trifolieae</taxon>
        <taxon>Trifolium</taxon>
    </lineage>
</organism>
<dbReference type="SUPFAM" id="SSF56024">
    <property type="entry name" value="Phospholipase D/nuclease"/>
    <property type="match status" value="1"/>
</dbReference>
<accession>A0A2K3JKB2</accession>
<dbReference type="InterPro" id="IPR001736">
    <property type="entry name" value="PLipase_D/transphosphatidylase"/>
</dbReference>
<evidence type="ECO:0000256" key="4">
    <source>
        <dbReference type="ARBA" id="ARBA00022801"/>
    </source>
</evidence>
<dbReference type="PANTHER" id="PTHR18896">
    <property type="entry name" value="PHOSPHOLIPASE D"/>
    <property type="match status" value="1"/>
</dbReference>
<dbReference type="ExpressionAtlas" id="A0A2K3JKB2">
    <property type="expression patterns" value="baseline"/>
</dbReference>
<evidence type="ECO:0000256" key="1">
    <source>
        <dbReference type="ARBA" id="ARBA00000798"/>
    </source>
</evidence>
<evidence type="ECO:0000256" key="3">
    <source>
        <dbReference type="ARBA" id="ARBA00022737"/>
    </source>
</evidence>
<keyword evidence="6" id="KW-0443">Lipid metabolism</keyword>
<feature type="domain" description="PLD phosphodiesterase" evidence="7">
    <location>
        <begin position="65"/>
        <end position="92"/>
    </location>
</feature>
<feature type="non-terminal residue" evidence="8">
    <location>
        <position position="1"/>
    </location>
</feature>
<reference evidence="8 9" key="2">
    <citation type="journal article" date="2017" name="Front. Plant Sci.">
        <title>Gene Classification and Mining of Molecular Markers Useful in Red Clover (Trifolium pratense) Breeding.</title>
        <authorList>
            <person name="Istvanek J."/>
            <person name="Dluhosova J."/>
            <person name="Dluhos P."/>
            <person name="Patkova L."/>
            <person name="Nedelnik J."/>
            <person name="Repkova J."/>
        </authorList>
    </citation>
    <scope>NUCLEOTIDE SEQUENCE [LARGE SCALE GENOMIC DNA]</scope>
    <source>
        <strain evidence="9">cv. Tatra</strain>
        <tissue evidence="8">Young leaves</tissue>
    </source>
</reference>
<keyword evidence="5" id="KW-0442">Lipid degradation</keyword>
<evidence type="ECO:0000313" key="9">
    <source>
        <dbReference type="Proteomes" id="UP000236291"/>
    </source>
</evidence>
<evidence type="ECO:0000256" key="5">
    <source>
        <dbReference type="ARBA" id="ARBA00022963"/>
    </source>
</evidence>
<comment type="catalytic activity">
    <reaction evidence="1">
        <text>a 1,2-diacyl-sn-glycero-3-phosphocholine + H2O = a 1,2-diacyl-sn-glycero-3-phosphate + choline + H(+)</text>
        <dbReference type="Rhea" id="RHEA:14445"/>
        <dbReference type="ChEBI" id="CHEBI:15354"/>
        <dbReference type="ChEBI" id="CHEBI:15377"/>
        <dbReference type="ChEBI" id="CHEBI:15378"/>
        <dbReference type="ChEBI" id="CHEBI:57643"/>
        <dbReference type="ChEBI" id="CHEBI:58608"/>
        <dbReference type="EC" id="3.1.4.4"/>
    </reaction>
</comment>
<name>A0A2K3JKB2_TRIPR</name>
<evidence type="ECO:0000256" key="2">
    <source>
        <dbReference type="ARBA" id="ARBA00012027"/>
    </source>
</evidence>
<protein>
    <recommendedName>
        <fullName evidence="2">phospholipase D</fullName>
        <ecNumber evidence="2">3.1.4.4</ecNumber>
    </recommendedName>
</protein>
<sequence length="114" mass="12539">GGIDDGGAASVRAIMHWQYRTICRGVHSILHNLHELLGSRVHDYISFYGLRNYGRLSDGGPVATSQVYVHSKIMIIDDCISLIGSANINDRSLLGSRDSEVQFQASFLSYAVKV</sequence>
<dbReference type="SMART" id="SM00155">
    <property type="entry name" value="PLDc"/>
    <property type="match status" value="1"/>
</dbReference>
<proteinExistence type="predicted"/>
<dbReference type="GO" id="GO:0004630">
    <property type="term" value="F:phospholipase D activity"/>
    <property type="evidence" value="ECO:0007669"/>
    <property type="project" value="UniProtKB-EC"/>
</dbReference>
<dbReference type="PROSITE" id="PS50035">
    <property type="entry name" value="PLD"/>
    <property type="match status" value="1"/>
</dbReference>
<dbReference type="AlphaFoldDB" id="A0A2K3JKB2"/>
<gene>
    <name evidence="8" type="ORF">L195_g048087</name>
</gene>
<evidence type="ECO:0000256" key="6">
    <source>
        <dbReference type="ARBA" id="ARBA00023098"/>
    </source>
</evidence>
<reference evidence="8 9" key="1">
    <citation type="journal article" date="2014" name="Am. J. Bot.">
        <title>Genome assembly and annotation for red clover (Trifolium pratense; Fabaceae).</title>
        <authorList>
            <person name="Istvanek J."/>
            <person name="Jaros M."/>
            <person name="Krenek A."/>
            <person name="Repkova J."/>
        </authorList>
    </citation>
    <scope>NUCLEOTIDE SEQUENCE [LARGE SCALE GENOMIC DNA]</scope>
    <source>
        <strain evidence="9">cv. Tatra</strain>
        <tissue evidence="8">Young leaves</tissue>
    </source>
</reference>
<dbReference type="InterPro" id="IPR015679">
    <property type="entry name" value="PLipase_D_fam"/>
</dbReference>
<evidence type="ECO:0000259" key="7">
    <source>
        <dbReference type="PROSITE" id="PS50035"/>
    </source>
</evidence>
<keyword evidence="3" id="KW-0677">Repeat</keyword>
<dbReference type="Proteomes" id="UP000236291">
    <property type="component" value="Unassembled WGS sequence"/>
</dbReference>
<dbReference type="GO" id="GO:0009395">
    <property type="term" value="P:phospholipid catabolic process"/>
    <property type="evidence" value="ECO:0007669"/>
    <property type="project" value="TreeGrafter"/>
</dbReference>
<dbReference type="Gene3D" id="3.30.870.10">
    <property type="entry name" value="Endonuclease Chain A"/>
    <property type="match status" value="1"/>
</dbReference>
<comment type="caution">
    <text evidence="8">The sequence shown here is derived from an EMBL/GenBank/DDBJ whole genome shotgun (WGS) entry which is preliminary data.</text>
</comment>
<dbReference type="STRING" id="57577.A0A2K3JKB2"/>
<dbReference type="EMBL" id="ASHM01068080">
    <property type="protein sequence ID" value="PNX54468.1"/>
    <property type="molecule type" value="Genomic_DNA"/>
</dbReference>
<dbReference type="PANTHER" id="PTHR18896:SF76">
    <property type="entry name" value="PHOSPHOLIPASE"/>
    <property type="match status" value="1"/>
</dbReference>
<dbReference type="Pfam" id="PF00614">
    <property type="entry name" value="PLDc"/>
    <property type="match status" value="1"/>
</dbReference>
<dbReference type="EC" id="3.1.4.4" evidence="2"/>
<dbReference type="GO" id="GO:0005886">
    <property type="term" value="C:plasma membrane"/>
    <property type="evidence" value="ECO:0007669"/>
    <property type="project" value="TreeGrafter"/>
</dbReference>